<comment type="caution">
    <text evidence="5">The sequence shown here is derived from an EMBL/GenBank/DDBJ whole genome shotgun (WGS) entry which is preliminary data.</text>
</comment>
<dbReference type="Gene3D" id="1.10.10.60">
    <property type="entry name" value="Homeodomain-like"/>
    <property type="match status" value="2"/>
</dbReference>
<keyword evidence="3" id="KW-0804">Transcription</keyword>
<dbReference type="InterPro" id="IPR018060">
    <property type="entry name" value="HTH_AraC"/>
</dbReference>
<gene>
    <name evidence="5" type="ORF">SUBVAR_04797</name>
</gene>
<dbReference type="PANTHER" id="PTHR43280">
    <property type="entry name" value="ARAC-FAMILY TRANSCRIPTIONAL REGULATOR"/>
    <property type="match status" value="1"/>
</dbReference>
<keyword evidence="2" id="KW-0238">DNA-binding</keyword>
<dbReference type="eggNOG" id="COG2207">
    <property type="taxonomic scope" value="Bacteria"/>
</dbReference>
<evidence type="ECO:0000256" key="3">
    <source>
        <dbReference type="ARBA" id="ARBA00023163"/>
    </source>
</evidence>
<dbReference type="SUPFAM" id="SSF46689">
    <property type="entry name" value="Homeodomain-like"/>
    <property type="match status" value="1"/>
</dbReference>
<dbReference type="STRING" id="411471.SUBVAR_04797"/>
<dbReference type="SMART" id="SM00342">
    <property type="entry name" value="HTH_ARAC"/>
    <property type="match status" value="1"/>
</dbReference>
<proteinExistence type="predicted"/>
<dbReference type="OrthoDB" id="184994at2"/>
<dbReference type="Pfam" id="PF12833">
    <property type="entry name" value="HTH_18"/>
    <property type="match status" value="1"/>
</dbReference>
<sequence length="340" mass="39779">MEHLFFDSIDEMRNQTGSHGPNYLRNHTAERDYFSPLSIVTSIQKPQEYLFSNYMDAWSFCVHTPNKHEFFHETYMHKHNFFELMYVQRGHVRVMIEGAETTYTQGNLCLLNRNTMHRETDMSNADIVYIGINASLLTQWPKSFPPPFQYKSILNQFFSDNLSERAAYKKDYLDFTLLGADTIPQLTQELIRAFSVKRIGYQFDVYSSLLRLFAALENPDIYKATHISLRHSQELLAVEQVKKLIEAHHGAIHRTNLAEALNYSCEHISRIIKTNTGYTLKAYCQKVQMAEAARLLRNTELPVCQIAASLGYENRTQFYKVFQREYGLTPLEYRRHIAEE</sequence>
<keyword evidence="6" id="KW-1185">Reference proteome</keyword>
<dbReference type="PANTHER" id="PTHR43280:SF2">
    <property type="entry name" value="HTH-TYPE TRANSCRIPTIONAL REGULATOR EXSA"/>
    <property type="match status" value="1"/>
</dbReference>
<keyword evidence="1" id="KW-0805">Transcription regulation</keyword>
<evidence type="ECO:0000256" key="1">
    <source>
        <dbReference type="ARBA" id="ARBA00023015"/>
    </source>
</evidence>
<dbReference type="Pfam" id="PF02311">
    <property type="entry name" value="AraC_binding"/>
    <property type="match status" value="1"/>
</dbReference>
<dbReference type="GO" id="GO:0043565">
    <property type="term" value="F:sequence-specific DNA binding"/>
    <property type="evidence" value="ECO:0007669"/>
    <property type="project" value="InterPro"/>
</dbReference>
<dbReference type="InterPro" id="IPR003313">
    <property type="entry name" value="AraC-bd"/>
</dbReference>
<accession>D1PKC2</accession>
<dbReference type="AlphaFoldDB" id="D1PKC2"/>
<dbReference type="PRINTS" id="PR00032">
    <property type="entry name" value="HTHARAC"/>
</dbReference>
<dbReference type="Gene3D" id="2.60.120.10">
    <property type="entry name" value="Jelly Rolls"/>
    <property type="match status" value="1"/>
</dbReference>
<organism evidence="5 6">
    <name type="scientific">Subdoligranulum variabile DSM 15176</name>
    <dbReference type="NCBI Taxonomy" id="411471"/>
    <lineage>
        <taxon>Bacteria</taxon>
        <taxon>Bacillati</taxon>
        <taxon>Bacillota</taxon>
        <taxon>Clostridia</taxon>
        <taxon>Eubacteriales</taxon>
        <taxon>Oscillospiraceae</taxon>
        <taxon>Subdoligranulum</taxon>
    </lineage>
</organism>
<feature type="domain" description="HTH araC/xylS-type" evidence="4">
    <location>
        <begin position="239"/>
        <end position="336"/>
    </location>
</feature>
<dbReference type="PROSITE" id="PS00041">
    <property type="entry name" value="HTH_ARAC_FAMILY_1"/>
    <property type="match status" value="1"/>
</dbReference>
<dbReference type="GO" id="GO:0003700">
    <property type="term" value="F:DNA-binding transcription factor activity"/>
    <property type="evidence" value="ECO:0007669"/>
    <property type="project" value="InterPro"/>
</dbReference>
<name>D1PKC2_9FIRM</name>
<dbReference type="InterPro" id="IPR020449">
    <property type="entry name" value="Tscrpt_reg_AraC-type_HTH"/>
</dbReference>
<evidence type="ECO:0000313" key="5">
    <source>
        <dbReference type="EMBL" id="EFB76843.1"/>
    </source>
</evidence>
<dbReference type="InterPro" id="IPR018062">
    <property type="entry name" value="HTH_AraC-typ_CS"/>
</dbReference>
<dbReference type="InterPro" id="IPR009057">
    <property type="entry name" value="Homeodomain-like_sf"/>
</dbReference>
<dbReference type="Proteomes" id="UP000003438">
    <property type="component" value="Unassembled WGS sequence"/>
</dbReference>
<dbReference type="InterPro" id="IPR011051">
    <property type="entry name" value="RmlC_Cupin_sf"/>
</dbReference>
<evidence type="ECO:0000313" key="6">
    <source>
        <dbReference type="Proteomes" id="UP000003438"/>
    </source>
</evidence>
<dbReference type="SUPFAM" id="SSF51182">
    <property type="entry name" value="RmlC-like cupins"/>
    <property type="match status" value="1"/>
</dbReference>
<protein>
    <submittedName>
        <fullName evidence="5">Transcriptional regulator, AraC family</fullName>
    </submittedName>
</protein>
<evidence type="ECO:0000256" key="2">
    <source>
        <dbReference type="ARBA" id="ARBA00023125"/>
    </source>
</evidence>
<dbReference type="RefSeq" id="WP_007046210.1">
    <property type="nucleotide sequence ID" value="NZ_GG704769.1"/>
</dbReference>
<dbReference type="HOGENOM" id="CLU_000445_88_0_9"/>
<reference evidence="5" key="1">
    <citation type="submission" date="2009-12" db="EMBL/GenBank/DDBJ databases">
        <authorList>
            <person name="Weinstock G."/>
            <person name="Sodergren E."/>
            <person name="Clifton S."/>
            <person name="Fulton L."/>
            <person name="Fulton B."/>
            <person name="Courtney L."/>
            <person name="Fronick C."/>
            <person name="Harrison M."/>
            <person name="Strong C."/>
            <person name="Farmer C."/>
            <person name="Delahaunty K."/>
            <person name="Markovic C."/>
            <person name="Hall O."/>
            <person name="Minx P."/>
            <person name="Tomlinson C."/>
            <person name="Mitreva M."/>
            <person name="Nelson J."/>
            <person name="Hou S."/>
            <person name="Wollam A."/>
            <person name="Pepin K.H."/>
            <person name="Johnson M."/>
            <person name="Bhonagiri V."/>
            <person name="Nash W.E."/>
            <person name="Warren W."/>
            <person name="Chinwalla A."/>
            <person name="Mardis E.R."/>
            <person name="Wilson R.K."/>
        </authorList>
    </citation>
    <scope>NUCLEOTIDE SEQUENCE [LARGE SCALE GENOMIC DNA]</scope>
    <source>
        <strain evidence="5">DSM 15176</strain>
    </source>
</reference>
<dbReference type="PROSITE" id="PS01124">
    <property type="entry name" value="HTH_ARAC_FAMILY_2"/>
    <property type="match status" value="1"/>
</dbReference>
<dbReference type="InterPro" id="IPR014710">
    <property type="entry name" value="RmlC-like_jellyroll"/>
</dbReference>
<dbReference type="EMBL" id="ACBY02000018">
    <property type="protein sequence ID" value="EFB76843.1"/>
    <property type="molecule type" value="Genomic_DNA"/>
</dbReference>
<evidence type="ECO:0000259" key="4">
    <source>
        <dbReference type="PROSITE" id="PS01124"/>
    </source>
</evidence>